<dbReference type="PANTHER" id="PTHR43620:SF41">
    <property type="entry name" value="GLYCEROPHOSPHODIESTER PHOSPHODIESTERASE"/>
    <property type="match status" value="1"/>
</dbReference>
<dbReference type="Gene3D" id="3.20.20.190">
    <property type="entry name" value="Phosphatidylinositol (PI) phosphodiesterase"/>
    <property type="match status" value="1"/>
</dbReference>
<accession>A0A816X983</accession>
<evidence type="ECO:0000256" key="3">
    <source>
        <dbReference type="ARBA" id="ARBA00022801"/>
    </source>
</evidence>
<keyword evidence="2" id="KW-0319">Glycerol metabolism</keyword>
<dbReference type="AlphaFoldDB" id="A0A816X983"/>
<evidence type="ECO:0000256" key="2">
    <source>
        <dbReference type="ARBA" id="ARBA00022798"/>
    </source>
</evidence>
<keyword evidence="3" id="KW-0378">Hydrolase</keyword>
<dbReference type="PANTHER" id="PTHR43620">
    <property type="entry name" value="GLYCEROPHOSPHORYL DIESTER PHOSPHODIESTERASE"/>
    <property type="match status" value="1"/>
</dbReference>
<sequence>MDGSSSPSSGASVEVYPRLSNMSTENNLYLAEHQGINEVDVVKAVYLAEHQGINVVDDVLNKIHNQTTQENLTTSISIFFQSTDKSVLIAFNEKTIIIPGQLMYRVDKDIQNVTDSAINAILSFAGTIVISMNSVLPYNRGGLVRLKKADVVPRLKVRGVRVFVNTFSNEFVTQPLDLFSDSTVEVDFFFQTAKIDGIITELRVTSARYKKTGLFRTGELLPFANPMLLSPAQPPYPLLVKSDVKESSLPEVRSKQPPPSYAASKAVAKAMQVYSPFKTIVVLVIFFISV</sequence>
<proteinExistence type="predicted"/>
<evidence type="ECO:0000256" key="4">
    <source>
        <dbReference type="ARBA" id="ARBA00047512"/>
    </source>
</evidence>
<protein>
    <recommendedName>
        <fullName evidence="1">glycerophosphodiester phosphodiesterase</fullName>
        <ecNumber evidence="1">3.1.4.46</ecNumber>
    </recommendedName>
</protein>
<dbReference type="GO" id="GO:0006071">
    <property type="term" value="P:glycerol metabolic process"/>
    <property type="evidence" value="ECO:0007669"/>
    <property type="project" value="UniProtKB-KW"/>
</dbReference>
<evidence type="ECO:0000313" key="5">
    <source>
        <dbReference type="EMBL" id="CAF2142792.1"/>
    </source>
</evidence>
<dbReference type="InterPro" id="IPR017946">
    <property type="entry name" value="PLC-like_Pdiesterase_TIM-brl"/>
</dbReference>
<name>A0A816X983_BRANA</name>
<evidence type="ECO:0000256" key="1">
    <source>
        <dbReference type="ARBA" id="ARBA00012247"/>
    </source>
</evidence>
<gene>
    <name evidence="5" type="ORF">DARMORV10_A02P31500.1</name>
</gene>
<dbReference type="EMBL" id="HG994356">
    <property type="protein sequence ID" value="CAF2142792.1"/>
    <property type="molecule type" value="Genomic_DNA"/>
</dbReference>
<dbReference type="GO" id="GO:0008889">
    <property type="term" value="F:glycerophosphodiester phosphodiesterase activity"/>
    <property type="evidence" value="ECO:0007669"/>
    <property type="project" value="UniProtKB-EC"/>
</dbReference>
<dbReference type="EC" id="3.1.4.46" evidence="1"/>
<dbReference type="GO" id="GO:0006629">
    <property type="term" value="P:lipid metabolic process"/>
    <property type="evidence" value="ECO:0007669"/>
    <property type="project" value="InterPro"/>
</dbReference>
<dbReference type="SUPFAM" id="SSF51695">
    <property type="entry name" value="PLC-like phosphodiesterases"/>
    <property type="match status" value="1"/>
</dbReference>
<reference evidence="5" key="1">
    <citation type="submission" date="2021-01" db="EMBL/GenBank/DDBJ databases">
        <authorList>
            <consortium name="Genoscope - CEA"/>
            <person name="William W."/>
        </authorList>
    </citation>
    <scope>NUCLEOTIDE SEQUENCE</scope>
</reference>
<organism evidence="5">
    <name type="scientific">Brassica napus</name>
    <name type="common">Rape</name>
    <dbReference type="NCBI Taxonomy" id="3708"/>
    <lineage>
        <taxon>Eukaryota</taxon>
        <taxon>Viridiplantae</taxon>
        <taxon>Streptophyta</taxon>
        <taxon>Embryophyta</taxon>
        <taxon>Tracheophyta</taxon>
        <taxon>Spermatophyta</taxon>
        <taxon>Magnoliopsida</taxon>
        <taxon>eudicotyledons</taxon>
        <taxon>Gunneridae</taxon>
        <taxon>Pentapetalae</taxon>
        <taxon>rosids</taxon>
        <taxon>malvids</taxon>
        <taxon>Brassicales</taxon>
        <taxon>Brassicaceae</taxon>
        <taxon>Brassiceae</taxon>
        <taxon>Brassica</taxon>
    </lineage>
</organism>
<comment type="catalytic activity">
    <reaction evidence="4">
        <text>a sn-glycero-3-phosphodiester + H2O = an alcohol + sn-glycerol 3-phosphate + H(+)</text>
        <dbReference type="Rhea" id="RHEA:12969"/>
        <dbReference type="ChEBI" id="CHEBI:15377"/>
        <dbReference type="ChEBI" id="CHEBI:15378"/>
        <dbReference type="ChEBI" id="CHEBI:30879"/>
        <dbReference type="ChEBI" id="CHEBI:57597"/>
        <dbReference type="ChEBI" id="CHEBI:83408"/>
        <dbReference type="EC" id="3.1.4.46"/>
    </reaction>
</comment>
<dbReference type="Proteomes" id="UP001295469">
    <property type="component" value="Chromosome A02"/>
</dbReference>